<accession>A0A382AZW8</accession>
<sequence length="118" mass="12966">MPIYEYLCTSCGYQFEEVQKFSEPSLEECPDCGKNSAQRQVSMSSFHLKGGGWYKDGYSSNVAEKENTERTGKEGSSTSSKESTTGEKPPAAEKLKTTEKKESNSNKIAKTSSKEKAA</sequence>
<dbReference type="InterPro" id="IPR013429">
    <property type="entry name" value="Regulatory_FmdB_Zinc_ribbon"/>
</dbReference>
<feature type="compositionally biased region" description="Basic and acidic residues" evidence="1">
    <location>
        <begin position="90"/>
        <end position="104"/>
    </location>
</feature>
<dbReference type="Pfam" id="PF09723">
    <property type="entry name" value="Zn_ribbon_8"/>
    <property type="match status" value="1"/>
</dbReference>
<organism evidence="3">
    <name type="scientific">marine metagenome</name>
    <dbReference type="NCBI Taxonomy" id="408172"/>
    <lineage>
        <taxon>unclassified sequences</taxon>
        <taxon>metagenomes</taxon>
        <taxon>ecological metagenomes</taxon>
    </lineage>
</organism>
<gene>
    <name evidence="3" type="ORF">METZ01_LOCUS159758</name>
</gene>
<feature type="compositionally biased region" description="Basic and acidic residues" evidence="1">
    <location>
        <begin position="63"/>
        <end position="73"/>
    </location>
</feature>
<feature type="domain" description="Putative regulatory protein FmdB zinc ribbon" evidence="2">
    <location>
        <begin position="1"/>
        <end position="42"/>
    </location>
</feature>
<proteinExistence type="predicted"/>
<evidence type="ECO:0000256" key="1">
    <source>
        <dbReference type="SAM" id="MobiDB-lite"/>
    </source>
</evidence>
<dbReference type="SMART" id="SM00834">
    <property type="entry name" value="CxxC_CXXC_SSSS"/>
    <property type="match status" value="1"/>
</dbReference>
<feature type="region of interest" description="Disordered" evidence="1">
    <location>
        <begin position="47"/>
        <end position="118"/>
    </location>
</feature>
<dbReference type="AlphaFoldDB" id="A0A382AZW8"/>
<name>A0A382AZW8_9ZZZZ</name>
<dbReference type="EMBL" id="UINC01027523">
    <property type="protein sequence ID" value="SVB06904.1"/>
    <property type="molecule type" value="Genomic_DNA"/>
</dbReference>
<dbReference type="NCBIfam" id="TIGR02605">
    <property type="entry name" value="CxxC_CxxC_SSSS"/>
    <property type="match status" value="1"/>
</dbReference>
<reference evidence="3" key="1">
    <citation type="submission" date="2018-05" db="EMBL/GenBank/DDBJ databases">
        <authorList>
            <person name="Lanie J.A."/>
            <person name="Ng W.-L."/>
            <person name="Kazmierczak K.M."/>
            <person name="Andrzejewski T.M."/>
            <person name="Davidsen T.M."/>
            <person name="Wayne K.J."/>
            <person name="Tettelin H."/>
            <person name="Glass J.I."/>
            <person name="Rusch D."/>
            <person name="Podicherti R."/>
            <person name="Tsui H.-C.T."/>
            <person name="Winkler M.E."/>
        </authorList>
    </citation>
    <scope>NUCLEOTIDE SEQUENCE</scope>
</reference>
<feature type="compositionally biased region" description="Low complexity" evidence="1">
    <location>
        <begin position="74"/>
        <end position="88"/>
    </location>
</feature>
<dbReference type="PANTHER" id="PTHR34404:SF2">
    <property type="entry name" value="CONSERVED SERINE RICH PROTEIN"/>
    <property type="match status" value="1"/>
</dbReference>
<protein>
    <recommendedName>
        <fullName evidence="2">Putative regulatory protein FmdB zinc ribbon domain-containing protein</fullName>
    </recommendedName>
</protein>
<evidence type="ECO:0000259" key="2">
    <source>
        <dbReference type="SMART" id="SM00834"/>
    </source>
</evidence>
<dbReference type="PANTHER" id="PTHR34404">
    <property type="entry name" value="REGULATORY PROTEIN, FMDB FAMILY"/>
    <property type="match status" value="1"/>
</dbReference>
<evidence type="ECO:0000313" key="3">
    <source>
        <dbReference type="EMBL" id="SVB06904.1"/>
    </source>
</evidence>